<evidence type="ECO:0000256" key="1">
    <source>
        <dbReference type="SAM" id="MobiDB-lite"/>
    </source>
</evidence>
<reference evidence="2 3" key="1">
    <citation type="journal article" date="2013" name="Genome Announc.">
        <title>Genome sequences for three denitrifying bacterial strains isolated from a uranium- and nitrate-contaminated subsurface environment.</title>
        <authorList>
            <person name="Venkatramanan R."/>
            <person name="Prakash O."/>
            <person name="Woyke T."/>
            <person name="Chain P."/>
            <person name="Goodwin L.A."/>
            <person name="Watson D."/>
            <person name="Brooks S."/>
            <person name="Kostka J.E."/>
            <person name="Green S.J."/>
        </authorList>
    </citation>
    <scope>NUCLEOTIDE SEQUENCE [LARGE SCALE GENOMIC DNA]</scope>
    <source>
        <strain evidence="2 3">1NES1</strain>
    </source>
</reference>
<dbReference type="HOGENOM" id="CLU_2538003_0_0_5"/>
<organism evidence="2 3">
    <name type="scientific">Hyphomicrobium denitrificans 1NES1</name>
    <dbReference type="NCBI Taxonomy" id="670307"/>
    <lineage>
        <taxon>Bacteria</taxon>
        <taxon>Pseudomonadati</taxon>
        <taxon>Pseudomonadota</taxon>
        <taxon>Alphaproteobacteria</taxon>
        <taxon>Hyphomicrobiales</taxon>
        <taxon>Hyphomicrobiaceae</taxon>
        <taxon>Hyphomicrobium</taxon>
    </lineage>
</organism>
<dbReference type="KEGG" id="hdt:HYPDE_26978"/>
<keyword evidence="3" id="KW-1185">Reference proteome</keyword>
<evidence type="ECO:0000313" key="3">
    <source>
        <dbReference type="Proteomes" id="UP000005952"/>
    </source>
</evidence>
<feature type="compositionally biased region" description="Basic and acidic residues" evidence="1">
    <location>
        <begin position="42"/>
        <end position="57"/>
    </location>
</feature>
<proteinExistence type="predicted"/>
<dbReference type="AlphaFoldDB" id="N0B979"/>
<dbReference type="Proteomes" id="UP000005952">
    <property type="component" value="Chromosome"/>
</dbReference>
<sequence length="83" mass="9296">MSSGWSTTAAPRLPFPYQHRRVRPKATLHPRPMTVSSKRNALVKEAHGDRLRSRVLPDEQEPMTSGTVHFGADELAPDLNAHE</sequence>
<feature type="region of interest" description="Disordered" evidence="1">
    <location>
        <begin position="37"/>
        <end position="83"/>
    </location>
</feature>
<dbReference type="EMBL" id="CP005587">
    <property type="protein sequence ID" value="AGK57076.1"/>
    <property type="molecule type" value="Genomic_DNA"/>
</dbReference>
<feature type="region of interest" description="Disordered" evidence="1">
    <location>
        <begin position="1"/>
        <end position="20"/>
    </location>
</feature>
<accession>N0B979</accession>
<gene>
    <name evidence="2" type="ORF">HYPDE_26978</name>
</gene>
<name>N0B979_9HYPH</name>
<evidence type="ECO:0000313" key="2">
    <source>
        <dbReference type="EMBL" id="AGK57076.1"/>
    </source>
</evidence>
<protein>
    <submittedName>
        <fullName evidence="2">Uncharacterized protein</fullName>
    </submittedName>
</protein>